<dbReference type="Pfam" id="PF05470">
    <property type="entry name" value="eIF-3c_N"/>
    <property type="match status" value="1"/>
</dbReference>
<dbReference type="HOGENOM" id="CLU_004304_0_2_1"/>
<dbReference type="GO" id="GO:0003723">
    <property type="term" value="F:RNA binding"/>
    <property type="evidence" value="ECO:0007669"/>
    <property type="project" value="InterPro"/>
</dbReference>
<keyword evidence="7" id="KW-1185">Reference proteome</keyword>
<evidence type="ECO:0000256" key="3">
    <source>
        <dbReference type="ARBA" id="ARBA00022917"/>
    </source>
</evidence>
<evidence type="ECO:0000256" key="2">
    <source>
        <dbReference type="ARBA" id="ARBA00022540"/>
    </source>
</evidence>
<dbReference type="AlphaFoldDB" id="B8C3Y2"/>
<dbReference type="InterPro" id="IPR008905">
    <property type="entry name" value="EIF3C_N_dom"/>
</dbReference>
<dbReference type="InParanoid" id="B8C3Y2"/>
<evidence type="ECO:0000313" key="6">
    <source>
        <dbReference type="EMBL" id="EED92639.1"/>
    </source>
</evidence>
<feature type="non-terminal residue" evidence="6">
    <location>
        <position position="1"/>
    </location>
</feature>
<dbReference type="KEGG" id="tps:THAPSDRAFT_28441"/>
<gene>
    <name evidence="6" type="ORF">THAPSDRAFT_28441</name>
</gene>
<dbReference type="STRING" id="35128.B8C3Y2"/>
<keyword evidence="2 6" id="KW-0396">Initiation factor</keyword>
<dbReference type="InterPro" id="IPR036390">
    <property type="entry name" value="WH_DNA-bd_sf"/>
</dbReference>
<proteinExistence type="inferred from homology"/>
<dbReference type="SUPFAM" id="SSF46785">
    <property type="entry name" value="Winged helix' DNA-binding domain"/>
    <property type="match status" value="1"/>
</dbReference>
<dbReference type="PANTHER" id="PTHR13937">
    <property type="entry name" value="EUKARYOTIC TRANSLATION INITATION FACTOR 3, SUBUNIT 8 EIF3S8 -RELATED"/>
    <property type="match status" value="1"/>
</dbReference>
<keyword evidence="1" id="KW-0963">Cytoplasm</keyword>
<dbReference type="RefSeq" id="XP_002290887.1">
    <property type="nucleotide sequence ID" value="XM_002290851.1"/>
</dbReference>
<dbReference type="eggNOG" id="KOG1076">
    <property type="taxonomic scope" value="Eukaryota"/>
</dbReference>
<dbReference type="GeneID" id="7444922"/>
<evidence type="ECO:0000256" key="4">
    <source>
        <dbReference type="SAM" id="MobiDB-lite"/>
    </source>
</evidence>
<evidence type="ECO:0000256" key="1">
    <source>
        <dbReference type="ARBA" id="ARBA00022490"/>
    </source>
</evidence>
<organism evidence="6 7">
    <name type="scientific">Thalassiosira pseudonana</name>
    <name type="common">Marine diatom</name>
    <name type="synonym">Cyclotella nana</name>
    <dbReference type="NCBI Taxonomy" id="35128"/>
    <lineage>
        <taxon>Eukaryota</taxon>
        <taxon>Sar</taxon>
        <taxon>Stramenopiles</taxon>
        <taxon>Ochrophyta</taxon>
        <taxon>Bacillariophyta</taxon>
        <taxon>Coscinodiscophyceae</taxon>
        <taxon>Thalassiosirophycidae</taxon>
        <taxon>Thalassiosirales</taxon>
        <taxon>Thalassiosiraceae</taxon>
        <taxon>Thalassiosira</taxon>
    </lineage>
</organism>
<sequence length="735" mass="82796">MESDSDSEDSVRIVKSAKTRAFETFQTHVTALRNAMKNSDHVKLMSEFDLLSKKMTKSQKVFDSNGGIPRFLVRMLCDLEDHVQKSLADKASFKKLKPAAGRALNRMKLTLKKFNEPYKGIMEEYRKNPVVSESGSDDSDDDKSDDESSKEAARAKAISEEAKDASSKALIAEENLNPSAIQKKTMEIVSSRGRKGTDNAALLRQLEALSELAERFGPRVEIPVLMHVITAQFDLQRTIDDYMETPAWKSCAGYLSRIGAILDDEKEGWKIGAMTGEDEELASDLMISAAMGKSEFKTVRVPGSLSLFLSRLDEEYNKSLQRISPHSVDYVLRLRDEATLCDLLTVFQRYYERVDSPSDAATLAELRVEHLYYRHDSIAVAVEKAANLQEGNDTSPPSDVAQTIADLCTYIYEYGTDKQKTRAMLCHIYYHSLHDRFLEARDLLLMSHLQETIPVTGDISTMILFNRMMVTLGLAAFRLGKIWDANQCLSDICSGRVRELLAQGVSTGRFNDKSPEQEKAEKRRQIPYHQHINLDLLEACHLISAMMLEVPNMAAAGADENARRARVISRTFRKYHDIYDRQVFTGPPEQTRDFVMTATKALMKGDWKKCSDLLNSLEVWALLPGDNADEEIKTMLGEKIKQTGLRTYLLAFSSQYDSLSLSQLCEMFDMGKNDVHSVVSKMMINRDLIASWDQPTETIVMRKVDPSALQVLALQFAEKAASLVDANERLLDAKT</sequence>
<protein>
    <submittedName>
        <fullName evidence="6">Eukaryotic translation initiation factor 3 subunit 8</fullName>
    </submittedName>
</protein>
<reference evidence="6 7" key="1">
    <citation type="journal article" date="2004" name="Science">
        <title>The genome of the diatom Thalassiosira pseudonana: ecology, evolution, and metabolism.</title>
        <authorList>
            <person name="Armbrust E.V."/>
            <person name="Berges J.A."/>
            <person name="Bowler C."/>
            <person name="Green B.R."/>
            <person name="Martinez D."/>
            <person name="Putnam N.H."/>
            <person name="Zhou S."/>
            <person name="Allen A.E."/>
            <person name="Apt K.E."/>
            <person name="Bechner M."/>
            <person name="Brzezinski M.A."/>
            <person name="Chaal B.K."/>
            <person name="Chiovitti A."/>
            <person name="Davis A.K."/>
            <person name="Demarest M.S."/>
            <person name="Detter J.C."/>
            <person name="Glavina T."/>
            <person name="Goodstein D."/>
            <person name="Hadi M.Z."/>
            <person name="Hellsten U."/>
            <person name="Hildebrand M."/>
            <person name="Jenkins B.D."/>
            <person name="Jurka J."/>
            <person name="Kapitonov V.V."/>
            <person name="Kroger N."/>
            <person name="Lau W.W."/>
            <person name="Lane T.W."/>
            <person name="Larimer F.W."/>
            <person name="Lippmeier J.C."/>
            <person name="Lucas S."/>
            <person name="Medina M."/>
            <person name="Montsant A."/>
            <person name="Obornik M."/>
            <person name="Parker M.S."/>
            <person name="Palenik B."/>
            <person name="Pazour G.J."/>
            <person name="Richardson P.M."/>
            <person name="Rynearson T.A."/>
            <person name="Saito M.A."/>
            <person name="Schwartz D.C."/>
            <person name="Thamatrakoln K."/>
            <person name="Valentin K."/>
            <person name="Vardi A."/>
            <person name="Wilkerson F.P."/>
            <person name="Rokhsar D.S."/>
        </authorList>
    </citation>
    <scope>NUCLEOTIDE SEQUENCE [LARGE SCALE GENOMIC DNA]</scope>
    <source>
        <strain evidence="6 7">CCMP1335</strain>
    </source>
</reference>
<name>B8C3Y2_THAPS</name>
<reference evidence="6 7" key="2">
    <citation type="journal article" date="2008" name="Nature">
        <title>The Phaeodactylum genome reveals the evolutionary history of diatom genomes.</title>
        <authorList>
            <person name="Bowler C."/>
            <person name="Allen A.E."/>
            <person name="Badger J.H."/>
            <person name="Grimwood J."/>
            <person name="Jabbari K."/>
            <person name="Kuo A."/>
            <person name="Maheswari U."/>
            <person name="Martens C."/>
            <person name="Maumus F."/>
            <person name="Otillar R.P."/>
            <person name="Rayko E."/>
            <person name="Salamov A."/>
            <person name="Vandepoele K."/>
            <person name="Beszteri B."/>
            <person name="Gruber A."/>
            <person name="Heijde M."/>
            <person name="Katinka M."/>
            <person name="Mock T."/>
            <person name="Valentin K."/>
            <person name="Verret F."/>
            <person name="Berges J.A."/>
            <person name="Brownlee C."/>
            <person name="Cadoret J.P."/>
            <person name="Chiovitti A."/>
            <person name="Choi C.J."/>
            <person name="Coesel S."/>
            <person name="De Martino A."/>
            <person name="Detter J.C."/>
            <person name="Durkin C."/>
            <person name="Falciatore A."/>
            <person name="Fournet J."/>
            <person name="Haruta M."/>
            <person name="Huysman M.J."/>
            <person name="Jenkins B.D."/>
            <person name="Jiroutova K."/>
            <person name="Jorgensen R.E."/>
            <person name="Joubert Y."/>
            <person name="Kaplan A."/>
            <person name="Kroger N."/>
            <person name="Kroth P.G."/>
            <person name="La Roche J."/>
            <person name="Lindquist E."/>
            <person name="Lommer M."/>
            <person name="Martin-Jezequel V."/>
            <person name="Lopez P.J."/>
            <person name="Lucas S."/>
            <person name="Mangogna M."/>
            <person name="McGinnis K."/>
            <person name="Medlin L.K."/>
            <person name="Montsant A."/>
            <person name="Oudot-Le Secq M.P."/>
            <person name="Napoli C."/>
            <person name="Obornik M."/>
            <person name="Parker M.S."/>
            <person name="Petit J.L."/>
            <person name="Porcel B.M."/>
            <person name="Poulsen N."/>
            <person name="Robison M."/>
            <person name="Rychlewski L."/>
            <person name="Rynearson T.A."/>
            <person name="Schmutz J."/>
            <person name="Shapiro H."/>
            <person name="Siaut M."/>
            <person name="Stanley M."/>
            <person name="Sussman M.R."/>
            <person name="Taylor A.R."/>
            <person name="Vardi A."/>
            <person name="von Dassow P."/>
            <person name="Vyverman W."/>
            <person name="Willis A."/>
            <person name="Wyrwicz L.S."/>
            <person name="Rokhsar D.S."/>
            <person name="Weissenbach J."/>
            <person name="Armbrust E.V."/>
            <person name="Green B.R."/>
            <person name="Van de Peer Y."/>
            <person name="Grigoriev I.V."/>
        </authorList>
    </citation>
    <scope>NUCLEOTIDE SEQUENCE [LARGE SCALE GENOMIC DNA]</scope>
    <source>
        <strain evidence="6 7">CCMP1335</strain>
    </source>
</reference>
<dbReference type="HAMAP" id="MF_03002">
    <property type="entry name" value="eIF3c"/>
    <property type="match status" value="1"/>
</dbReference>
<dbReference type="Pfam" id="PF01399">
    <property type="entry name" value="PCI"/>
    <property type="match status" value="1"/>
</dbReference>
<dbReference type="SMART" id="SM00088">
    <property type="entry name" value="PINT"/>
    <property type="match status" value="1"/>
</dbReference>
<dbReference type="OMA" id="FRCGLIK"/>
<dbReference type="GO" id="GO:0031369">
    <property type="term" value="F:translation initiation factor binding"/>
    <property type="evidence" value="ECO:0000318"/>
    <property type="project" value="GO_Central"/>
</dbReference>
<keyword evidence="3" id="KW-0648">Protein biosynthesis</keyword>
<evidence type="ECO:0000259" key="5">
    <source>
        <dbReference type="PROSITE" id="PS50250"/>
    </source>
</evidence>
<dbReference type="GO" id="GO:0003743">
    <property type="term" value="F:translation initiation factor activity"/>
    <property type="evidence" value="ECO:0007669"/>
    <property type="project" value="UniProtKB-KW"/>
</dbReference>
<dbReference type="InterPro" id="IPR058999">
    <property type="entry name" value="EIF3CL_C"/>
</dbReference>
<dbReference type="FunCoup" id="B8C3Y2">
    <property type="interactions" value="465"/>
</dbReference>
<dbReference type="GO" id="GO:0006413">
    <property type="term" value="P:translational initiation"/>
    <property type="evidence" value="ECO:0000318"/>
    <property type="project" value="GO_Central"/>
</dbReference>
<dbReference type="InterPro" id="IPR027516">
    <property type="entry name" value="EIF3C"/>
</dbReference>
<feature type="domain" description="PCI" evidence="5">
    <location>
        <begin position="528"/>
        <end position="706"/>
    </location>
</feature>
<dbReference type="PROSITE" id="PS50250">
    <property type="entry name" value="PCI"/>
    <property type="match status" value="1"/>
</dbReference>
<evidence type="ECO:0000313" key="7">
    <source>
        <dbReference type="Proteomes" id="UP000001449"/>
    </source>
</evidence>
<dbReference type="GO" id="GO:0005852">
    <property type="term" value="C:eukaryotic translation initiation factor 3 complex"/>
    <property type="evidence" value="ECO:0000318"/>
    <property type="project" value="GO_Central"/>
</dbReference>
<dbReference type="PANTHER" id="PTHR13937:SF0">
    <property type="entry name" value="EUKARYOTIC TRANSLATION INITIATION FACTOR 3 SUBUNIT C-RELATED"/>
    <property type="match status" value="1"/>
</dbReference>
<dbReference type="Proteomes" id="UP000001449">
    <property type="component" value="Chromosome 5"/>
</dbReference>
<dbReference type="EMBL" id="CM000642">
    <property type="protein sequence ID" value="EED92639.1"/>
    <property type="molecule type" value="Genomic_DNA"/>
</dbReference>
<feature type="compositionally biased region" description="Basic and acidic residues" evidence="4">
    <location>
        <begin position="146"/>
        <end position="161"/>
    </location>
</feature>
<dbReference type="Pfam" id="PF26569">
    <property type="entry name" value="EIF3CL_C"/>
    <property type="match status" value="1"/>
</dbReference>
<accession>B8C3Y2</accession>
<dbReference type="InterPro" id="IPR000717">
    <property type="entry name" value="PCI_dom"/>
</dbReference>
<feature type="region of interest" description="Disordered" evidence="4">
    <location>
        <begin position="125"/>
        <end position="161"/>
    </location>
</feature>
<dbReference type="PaxDb" id="35128-Thaps28441"/>
<feature type="compositionally biased region" description="Acidic residues" evidence="4">
    <location>
        <begin position="135"/>
        <end position="145"/>
    </location>
</feature>